<evidence type="ECO:0000313" key="3">
    <source>
        <dbReference type="Proteomes" id="UP000248054"/>
    </source>
</evidence>
<keyword evidence="3" id="KW-1185">Reference proteome</keyword>
<keyword evidence="1" id="KW-1133">Transmembrane helix</keyword>
<feature type="transmembrane region" description="Helical" evidence="1">
    <location>
        <begin position="12"/>
        <end position="29"/>
    </location>
</feature>
<keyword evidence="1" id="KW-0812">Transmembrane</keyword>
<evidence type="ECO:0000313" key="2">
    <source>
        <dbReference type="EMBL" id="PYE80936.1"/>
    </source>
</evidence>
<dbReference type="AlphaFoldDB" id="A0A2V4WVG9"/>
<dbReference type="RefSeq" id="WP_110475560.1">
    <property type="nucleotide sequence ID" value="NZ_BMWQ01000003.1"/>
</dbReference>
<reference evidence="2 3" key="1">
    <citation type="submission" date="2018-06" db="EMBL/GenBank/DDBJ databases">
        <title>Genomic Encyclopedia of Type Strains, Phase III (KMG-III): the genomes of soil and plant-associated and newly described type strains.</title>
        <authorList>
            <person name="Whitman W."/>
        </authorList>
    </citation>
    <scope>NUCLEOTIDE SEQUENCE [LARGE SCALE GENOMIC DNA]</scope>
    <source>
        <strain evidence="2 3">CECT 7945</strain>
    </source>
</reference>
<sequence>MNTVKTKRDFNWLIATFISLTGLGIVELFEQITYVTNWLVGDIVENAENFRKFHHVVDAGVFHFPTSTIVLIGFIGLVIKKSGFMQKKQDKKIVWKAFIAFLITYGISVYIITFINVPVFSENIIPAEQIPSKLKLWGILNAFRVILPAYAVYQLTKLFRLKENK</sequence>
<dbReference type="OrthoDB" id="1438967at2"/>
<comment type="caution">
    <text evidence="2">The sequence shown here is derived from an EMBL/GenBank/DDBJ whole genome shotgun (WGS) entry which is preliminary data.</text>
</comment>
<dbReference type="Proteomes" id="UP000248054">
    <property type="component" value="Unassembled WGS sequence"/>
</dbReference>
<feature type="transmembrane region" description="Helical" evidence="1">
    <location>
        <begin position="61"/>
        <end position="81"/>
    </location>
</feature>
<accession>A0A2V4WVG9</accession>
<dbReference type="EMBL" id="QJTD01000003">
    <property type="protein sequence ID" value="PYE80936.1"/>
    <property type="molecule type" value="Genomic_DNA"/>
</dbReference>
<feature type="transmembrane region" description="Helical" evidence="1">
    <location>
        <begin position="93"/>
        <end position="116"/>
    </location>
</feature>
<proteinExistence type="predicted"/>
<evidence type="ECO:0000256" key="1">
    <source>
        <dbReference type="SAM" id="Phobius"/>
    </source>
</evidence>
<gene>
    <name evidence="2" type="ORF">DFQ11_10316</name>
</gene>
<feature type="transmembrane region" description="Helical" evidence="1">
    <location>
        <begin position="136"/>
        <end position="155"/>
    </location>
</feature>
<keyword evidence="1" id="KW-0472">Membrane</keyword>
<name>A0A2V4WVG9_9FLAO</name>
<organism evidence="2 3">
    <name type="scientific">Winogradskyella epiphytica</name>
    <dbReference type="NCBI Taxonomy" id="262005"/>
    <lineage>
        <taxon>Bacteria</taxon>
        <taxon>Pseudomonadati</taxon>
        <taxon>Bacteroidota</taxon>
        <taxon>Flavobacteriia</taxon>
        <taxon>Flavobacteriales</taxon>
        <taxon>Flavobacteriaceae</taxon>
        <taxon>Winogradskyella</taxon>
    </lineage>
</organism>
<protein>
    <submittedName>
        <fullName evidence="2">Uncharacterized protein</fullName>
    </submittedName>
</protein>